<dbReference type="PANTHER" id="PTHR12526">
    <property type="entry name" value="GLYCOSYLTRANSFERASE"/>
    <property type="match status" value="1"/>
</dbReference>
<evidence type="ECO:0000259" key="1">
    <source>
        <dbReference type="Pfam" id="PF00534"/>
    </source>
</evidence>
<dbReference type="AlphaFoldDB" id="A0A395VDE4"/>
<dbReference type="CDD" id="cd03811">
    <property type="entry name" value="GT4_GT28_WabH-like"/>
    <property type="match status" value="1"/>
</dbReference>
<dbReference type="InterPro" id="IPR001296">
    <property type="entry name" value="Glyco_trans_1"/>
</dbReference>
<dbReference type="Proteomes" id="UP000266172">
    <property type="component" value="Unassembled WGS sequence"/>
</dbReference>
<dbReference type="GO" id="GO:0016757">
    <property type="term" value="F:glycosyltransferase activity"/>
    <property type="evidence" value="ECO:0007669"/>
    <property type="project" value="InterPro"/>
</dbReference>
<keyword evidence="2" id="KW-0808">Transferase</keyword>
<feature type="domain" description="Glycosyl transferase family 1" evidence="1">
    <location>
        <begin position="241"/>
        <end position="389"/>
    </location>
</feature>
<proteinExistence type="predicted"/>
<sequence>MKKKILFVINTLSRAGAETALLELLAQLAAERGEDGQPRYELSLFVLMNQGELVQQIPEGVRLVNPRYAPVSVLEPKGRIYMGMTVVKCLLHRANLIRLWRYHWRAARAMRKEGRLMPDKLLWRAISDGARRFPEEYDLAVAFLEGGSAYYVADHVRAKKKAAFIHIDYQKAGYSRELDRDCYLQYDAVFPIGEQVKRAFLAVYPECSARTRIYHNRIDCEKIRKMSVLPGGFMDDFDGIRLLTVGRLTPQKAYPVAIEAMRQLKAEGYPVRWYVLGEGSSRRELEQHIASCGLKEDFLLLGAVENPYPYYRQTDIYVHATGYEGKSIAIQEAQTLGCAIVASECNREQITDGEDGILCALDAAAVKEAVGFLIRNPDRRRAYAQAALKRPVNYENEERLLEQLLSEKE</sequence>
<dbReference type="RefSeq" id="WP_118096083.1">
    <property type="nucleotide sequence ID" value="NZ_DAWDXU010000002.1"/>
</dbReference>
<reference evidence="2 3" key="1">
    <citation type="submission" date="2018-08" db="EMBL/GenBank/DDBJ databases">
        <title>A genome reference for cultivated species of the human gut microbiota.</title>
        <authorList>
            <person name="Zou Y."/>
            <person name="Xue W."/>
            <person name="Luo G."/>
        </authorList>
    </citation>
    <scope>NUCLEOTIDE SEQUENCE [LARGE SCALE GENOMIC DNA]</scope>
    <source>
        <strain evidence="2 3">AF22-12AC</strain>
    </source>
</reference>
<dbReference type="Pfam" id="PF00534">
    <property type="entry name" value="Glycos_transf_1"/>
    <property type="match status" value="1"/>
</dbReference>
<dbReference type="Gene3D" id="3.40.50.2000">
    <property type="entry name" value="Glycogen Phosphorylase B"/>
    <property type="match status" value="2"/>
</dbReference>
<dbReference type="EMBL" id="QRVL01000001">
    <property type="protein sequence ID" value="RGS41836.1"/>
    <property type="molecule type" value="Genomic_DNA"/>
</dbReference>
<gene>
    <name evidence="2" type="ORF">DWX93_00380</name>
</gene>
<organism evidence="2 3">
    <name type="scientific">Roseburia hominis</name>
    <dbReference type="NCBI Taxonomy" id="301301"/>
    <lineage>
        <taxon>Bacteria</taxon>
        <taxon>Bacillati</taxon>
        <taxon>Bacillota</taxon>
        <taxon>Clostridia</taxon>
        <taxon>Lachnospirales</taxon>
        <taxon>Lachnospiraceae</taxon>
        <taxon>Roseburia</taxon>
    </lineage>
</organism>
<protein>
    <submittedName>
        <fullName evidence="2">Glycosyltransferase</fullName>
    </submittedName>
</protein>
<evidence type="ECO:0000313" key="2">
    <source>
        <dbReference type="EMBL" id="RGS41836.1"/>
    </source>
</evidence>
<evidence type="ECO:0000313" key="3">
    <source>
        <dbReference type="Proteomes" id="UP000266172"/>
    </source>
</evidence>
<accession>A0A395VDE4</accession>
<comment type="caution">
    <text evidence="2">The sequence shown here is derived from an EMBL/GenBank/DDBJ whole genome shotgun (WGS) entry which is preliminary data.</text>
</comment>
<dbReference type="SUPFAM" id="SSF53756">
    <property type="entry name" value="UDP-Glycosyltransferase/glycogen phosphorylase"/>
    <property type="match status" value="1"/>
</dbReference>
<name>A0A395VDE4_9FIRM</name>